<feature type="region of interest" description="Disordered" evidence="1">
    <location>
        <begin position="148"/>
        <end position="177"/>
    </location>
</feature>
<gene>
    <name evidence="2" type="ORF">SCLCIDRAFT_789041</name>
</gene>
<feature type="region of interest" description="Disordered" evidence="1">
    <location>
        <begin position="383"/>
        <end position="492"/>
    </location>
</feature>
<dbReference type="EMBL" id="KN822040">
    <property type="protein sequence ID" value="KIM62705.1"/>
    <property type="molecule type" value="Genomic_DNA"/>
</dbReference>
<evidence type="ECO:0000313" key="3">
    <source>
        <dbReference type="Proteomes" id="UP000053989"/>
    </source>
</evidence>
<dbReference type="AlphaFoldDB" id="A0A0C3DPX4"/>
<proteinExistence type="predicted"/>
<feature type="compositionally biased region" description="Low complexity" evidence="1">
    <location>
        <begin position="393"/>
        <end position="402"/>
    </location>
</feature>
<evidence type="ECO:0000313" key="2">
    <source>
        <dbReference type="EMBL" id="KIM62705.1"/>
    </source>
</evidence>
<sequence>MIGSTSGDSRRTKSSASTDYGQVLPDRGRVGQAYTDDGDPYLPDARASSEMIGHIIPPGELLRIDDEEEPESPPRMYGVSRAEDSDPLLPPFTPLLPPPPLDTERYSSRRTSSVNEKEKSLRSLSYPASDMEASEVVTARRVRVRDVRVRAPEGEGTSPLSRFETGPVAGPSSWRSSFGGSLQRLRQSWFGGSSRHTSYSSNGLRVRSDDVESSQSLLQASRSRPRSGLGLIIGGDRPISTLSTRSAVSGHTVYHDAASHLGTPVSAPSRAMTPATGGGVVPGHEAPPPPTSAPPAYALEDPYDSMGSRTSIPYPQGVDVLDLPVPAPASQFTASGGTSRGTPPSVGGGPAHQRSFGDSLSIITGSSNEAGITIDVLDAEPPRAGEGWQTMAGGLLSSRGSGSDNGGRRTTFGTPQLAHQQQATMSEQGSLHSMRSFLSPHSRSSGSDSGPGSRHSNGHTGSASSRPSAQSRVPTASSGSLRSGSFSRLRGGGSGFPVSPALSAFGSANEPSPLSPLATSDLPSPISRGVGAYAIVYGALCPCTNNTERRGYDDI</sequence>
<dbReference type="OrthoDB" id="2563978at2759"/>
<feature type="compositionally biased region" description="Low complexity" evidence="1">
    <location>
        <begin position="439"/>
        <end position="455"/>
    </location>
</feature>
<feature type="compositionally biased region" description="Pro residues" evidence="1">
    <location>
        <begin position="88"/>
        <end position="101"/>
    </location>
</feature>
<organism evidence="2 3">
    <name type="scientific">Scleroderma citrinum Foug A</name>
    <dbReference type="NCBI Taxonomy" id="1036808"/>
    <lineage>
        <taxon>Eukaryota</taxon>
        <taxon>Fungi</taxon>
        <taxon>Dikarya</taxon>
        <taxon>Basidiomycota</taxon>
        <taxon>Agaricomycotina</taxon>
        <taxon>Agaricomycetes</taxon>
        <taxon>Agaricomycetidae</taxon>
        <taxon>Boletales</taxon>
        <taxon>Sclerodermatineae</taxon>
        <taxon>Sclerodermataceae</taxon>
        <taxon>Scleroderma</taxon>
    </lineage>
</organism>
<feature type="region of interest" description="Disordered" evidence="1">
    <location>
        <begin position="1"/>
        <end position="135"/>
    </location>
</feature>
<dbReference type="HOGENOM" id="CLU_491038_0_0_1"/>
<protein>
    <submittedName>
        <fullName evidence="2">Uncharacterized protein</fullName>
    </submittedName>
</protein>
<name>A0A0C3DPX4_9AGAM</name>
<feature type="region of interest" description="Disordered" evidence="1">
    <location>
        <begin position="329"/>
        <end position="363"/>
    </location>
</feature>
<keyword evidence="3" id="KW-1185">Reference proteome</keyword>
<reference evidence="3" key="2">
    <citation type="submission" date="2015-01" db="EMBL/GenBank/DDBJ databases">
        <title>Evolutionary Origins and Diversification of the Mycorrhizal Mutualists.</title>
        <authorList>
            <consortium name="DOE Joint Genome Institute"/>
            <consortium name="Mycorrhizal Genomics Consortium"/>
            <person name="Kohler A."/>
            <person name="Kuo A."/>
            <person name="Nagy L.G."/>
            <person name="Floudas D."/>
            <person name="Copeland A."/>
            <person name="Barry K.W."/>
            <person name="Cichocki N."/>
            <person name="Veneault-Fourrey C."/>
            <person name="LaButti K."/>
            <person name="Lindquist E.A."/>
            <person name="Lipzen A."/>
            <person name="Lundell T."/>
            <person name="Morin E."/>
            <person name="Murat C."/>
            <person name="Riley R."/>
            <person name="Ohm R."/>
            <person name="Sun H."/>
            <person name="Tunlid A."/>
            <person name="Henrissat B."/>
            <person name="Grigoriev I.V."/>
            <person name="Hibbett D.S."/>
            <person name="Martin F."/>
        </authorList>
    </citation>
    <scope>NUCLEOTIDE SEQUENCE [LARGE SCALE GENOMIC DNA]</scope>
    <source>
        <strain evidence="3">Foug A</strain>
    </source>
</reference>
<feature type="compositionally biased region" description="Polar residues" evidence="1">
    <location>
        <begin position="458"/>
        <end position="476"/>
    </location>
</feature>
<dbReference type="InParanoid" id="A0A0C3DPX4"/>
<dbReference type="STRING" id="1036808.A0A0C3DPX4"/>
<dbReference type="Proteomes" id="UP000053989">
    <property type="component" value="Unassembled WGS sequence"/>
</dbReference>
<feature type="region of interest" description="Disordered" evidence="1">
    <location>
        <begin position="191"/>
        <end position="210"/>
    </location>
</feature>
<feature type="compositionally biased region" description="Polar residues" evidence="1">
    <location>
        <begin position="411"/>
        <end position="433"/>
    </location>
</feature>
<feature type="compositionally biased region" description="Polar residues" evidence="1">
    <location>
        <begin position="191"/>
        <end position="203"/>
    </location>
</feature>
<feature type="compositionally biased region" description="Polar residues" evidence="1">
    <location>
        <begin position="330"/>
        <end position="342"/>
    </location>
</feature>
<reference evidence="2 3" key="1">
    <citation type="submission" date="2014-04" db="EMBL/GenBank/DDBJ databases">
        <authorList>
            <consortium name="DOE Joint Genome Institute"/>
            <person name="Kuo A."/>
            <person name="Kohler A."/>
            <person name="Nagy L.G."/>
            <person name="Floudas D."/>
            <person name="Copeland A."/>
            <person name="Barry K.W."/>
            <person name="Cichocki N."/>
            <person name="Veneault-Fourrey C."/>
            <person name="LaButti K."/>
            <person name="Lindquist E.A."/>
            <person name="Lipzen A."/>
            <person name="Lundell T."/>
            <person name="Morin E."/>
            <person name="Murat C."/>
            <person name="Sun H."/>
            <person name="Tunlid A."/>
            <person name="Henrissat B."/>
            <person name="Grigoriev I.V."/>
            <person name="Hibbett D.S."/>
            <person name="Martin F."/>
            <person name="Nordberg H.P."/>
            <person name="Cantor M.N."/>
            <person name="Hua S.X."/>
        </authorList>
    </citation>
    <scope>NUCLEOTIDE SEQUENCE [LARGE SCALE GENOMIC DNA]</scope>
    <source>
        <strain evidence="2 3">Foug A</strain>
    </source>
</reference>
<evidence type="ECO:0000256" key="1">
    <source>
        <dbReference type="SAM" id="MobiDB-lite"/>
    </source>
</evidence>
<accession>A0A0C3DPX4</accession>
<feature type="compositionally biased region" description="Low complexity" evidence="1">
    <location>
        <begin position="477"/>
        <end position="489"/>
    </location>
</feature>